<proteinExistence type="predicted"/>
<organism evidence="2 3">
    <name type="scientific">Hohenbuehelia grisea</name>
    <dbReference type="NCBI Taxonomy" id="104357"/>
    <lineage>
        <taxon>Eukaryota</taxon>
        <taxon>Fungi</taxon>
        <taxon>Dikarya</taxon>
        <taxon>Basidiomycota</taxon>
        <taxon>Agaricomycotina</taxon>
        <taxon>Agaricomycetes</taxon>
        <taxon>Agaricomycetidae</taxon>
        <taxon>Agaricales</taxon>
        <taxon>Pleurotineae</taxon>
        <taxon>Pleurotaceae</taxon>
        <taxon>Hohenbuehelia</taxon>
    </lineage>
</organism>
<evidence type="ECO:0000256" key="1">
    <source>
        <dbReference type="SAM" id="MobiDB-lite"/>
    </source>
</evidence>
<name>A0ABR3J1L1_9AGAR</name>
<comment type="caution">
    <text evidence="2">The sequence shown here is derived from an EMBL/GenBank/DDBJ whole genome shotgun (WGS) entry which is preliminary data.</text>
</comment>
<dbReference type="EMBL" id="JASNQZ010000012">
    <property type="protein sequence ID" value="KAL0949467.1"/>
    <property type="molecule type" value="Genomic_DNA"/>
</dbReference>
<evidence type="ECO:0000313" key="3">
    <source>
        <dbReference type="Proteomes" id="UP001556367"/>
    </source>
</evidence>
<feature type="region of interest" description="Disordered" evidence="1">
    <location>
        <begin position="60"/>
        <end position="114"/>
    </location>
</feature>
<keyword evidence="3" id="KW-1185">Reference proteome</keyword>
<dbReference type="Proteomes" id="UP001556367">
    <property type="component" value="Unassembled WGS sequence"/>
</dbReference>
<evidence type="ECO:0000313" key="2">
    <source>
        <dbReference type="EMBL" id="KAL0949467.1"/>
    </source>
</evidence>
<protein>
    <submittedName>
        <fullName evidence="2">Uncharacterized protein</fullName>
    </submittedName>
</protein>
<reference evidence="3" key="1">
    <citation type="submission" date="2024-06" db="EMBL/GenBank/DDBJ databases">
        <title>Multi-omics analyses provide insights into the biosynthesis of the anticancer antibiotic pleurotin in Hohenbuehelia grisea.</title>
        <authorList>
            <person name="Weaver J.A."/>
            <person name="Alberti F."/>
        </authorList>
    </citation>
    <scope>NUCLEOTIDE SEQUENCE [LARGE SCALE GENOMIC DNA]</scope>
    <source>
        <strain evidence="3">T-177</strain>
    </source>
</reference>
<accession>A0ABR3J1L1</accession>
<gene>
    <name evidence="2" type="ORF">HGRIS_009520</name>
</gene>
<sequence>MRQTTPHIMGALRLLADSAGSPTALNNDAWSLYADFRPEVSGWGGRGEVRCERILSLRRTAPPEADSSLPGGIKDVKANVVQYSSHSDDTGQSSSTAPEASLNDVGEPVSKKARMMTLEEYEAMLDDDTTFDNVELP</sequence>